<dbReference type="EMBL" id="BOOJ01000068">
    <property type="protein sequence ID" value="GIH96558.1"/>
    <property type="molecule type" value="Genomic_DNA"/>
</dbReference>
<accession>A0A8J3WNY9</accession>
<keyword evidence="3" id="KW-1185">Reference proteome</keyword>
<feature type="region of interest" description="Disordered" evidence="1">
    <location>
        <begin position="37"/>
        <end position="64"/>
    </location>
</feature>
<comment type="caution">
    <text evidence="2">The sequence shown here is derived from an EMBL/GenBank/DDBJ whole genome shotgun (WGS) entry which is preliminary data.</text>
</comment>
<dbReference type="AlphaFoldDB" id="A0A8J3WNY9"/>
<proteinExistence type="predicted"/>
<name>A0A8J3WNY9_9ACTN</name>
<protein>
    <submittedName>
        <fullName evidence="2">Uncharacterized protein</fullName>
    </submittedName>
</protein>
<evidence type="ECO:0000313" key="2">
    <source>
        <dbReference type="EMBL" id="GIH96558.1"/>
    </source>
</evidence>
<gene>
    <name evidence="2" type="ORF">Psi01_71880</name>
</gene>
<evidence type="ECO:0000256" key="1">
    <source>
        <dbReference type="SAM" id="MobiDB-lite"/>
    </source>
</evidence>
<reference evidence="2 3" key="1">
    <citation type="submission" date="2021-01" db="EMBL/GenBank/DDBJ databases">
        <title>Whole genome shotgun sequence of Planobispora siamensis NBRC 107568.</title>
        <authorList>
            <person name="Komaki H."/>
            <person name="Tamura T."/>
        </authorList>
    </citation>
    <scope>NUCLEOTIDE SEQUENCE [LARGE SCALE GENOMIC DNA]</scope>
    <source>
        <strain evidence="2 3">NBRC 107568</strain>
    </source>
</reference>
<organism evidence="2 3">
    <name type="scientific">Planobispora siamensis</name>
    <dbReference type="NCBI Taxonomy" id="936338"/>
    <lineage>
        <taxon>Bacteria</taxon>
        <taxon>Bacillati</taxon>
        <taxon>Actinomycetota</taxon>
        <taxon>Actinomycetes</taxon>
        <taxon>Streptosporangiales</taxon>
        <taxon>Streptosporangiaceae</taxon>
        <taxon>Planobispora</taxon>
    </lineage>
</organism>
<sequence length="106" mass="11470">MFTISTRLAMPAHSGRMWAASIGAADGLPCPRKTMPRVTSTAPGMRVPMIRPPLARPATPFVPREETQTPVQYATMMTKAVHTPLLARSGLKTYARVPATKPSRLG</sequence>
<evidence type="ECO:0000313" key="3">
    <source>
        <dbReference type="Proteomes" id="UP000619788"/>
    </source>
</evidence>
<dbReference type="Proteomes" id="UP000619788">
    <property type="component" value="Unassembled WGS sequence"/>
</dbReference>